<dbReference type="SUPFAM" id="SSF160544">
    <property type="entry name" value="EscU C-terminal domain-like"/>
    <property type="match status" value="1"/>
</dbReference>
<dbReference type="EMBL" id="NCXK01000013">
    <property type="protein sequence ID" value="PAK77701.1"/>
    <property type="molecule type" value="Genomic_DNA"/>
</dbReference>
<comment type="caution">
    <text evidence="4">The sequence shown here is derived from an EMBL/GenBank/DDBJ whole genome shotgun (WGS) entry which is preliminary data.</text>
</comment>
<dbReference type="RefSeq" id="WP_086646998.1">
    <property type="nucleotide sequence ID" value="NZ_JAKVNI010000001.1"/>
</dbReference>
<feature type="compositionally biased region" description="Pro residues" evidence="2">
    <location>
        <begin position="357"/>
        <end position="367"/>
    </location>
</feature>
<evidence type="ECO:0000313" key="4">
    <source>
        <dbReference type="EMBL" id="PAK77701.1"/>
    </source>
</evidence>
<dbReference type="InterPro" id="IPR006135">
    <property type="entry name" value="T3SS_substrate_exporter"/>
</dbReference>
<dbReference type="PRINTS" id="PR00950">
    <property type="entry name" value="TYPE3IMSPROT"/>
</dbReference>
<keyword evidence="4" id="KW-0282">Flagellum</keyword>
<evidence type="ECO:0000256" key="1">
    <source>
        <dbReference type="ARBA" id="ARBA00010690"/>
    </source>
</evidence>
<feature type="transmembrane region" description="Helical" evidence="3">
    <location>
        <begin position="90"/>
        <end position="110"/>
    </location>
</feature>
<feature type="region of interest" description="Disordered" evidence="2">
    <location>
        <begin position="1"/>
        <end position="23"/>
    </location>
</feature>
<dbReference type="AlphaFoldDB" id="A0A269XXX6"/>
<dbReference type="PANTHER" id="PTHR30531">
    <property type="entry name" value="FLAGELLAR BIOSYNTHETIC PROTEIN FLHB"/>
    <property type="match status" value="1"/>
</dbReference>
<proteinExistence type="inferred from homology"/>
<name>A0A269XXX6_9PROT</name>
<dbReference type="PANTHER" id="PTHR30531:SF12">
    <property type="entry name" value="FLAGELLAR BIOSYNTHETIC PROTEIN FLHB"/>
    <property type="match status" value="1"/>
</dbReference>
<protein>
    <submittedName>
        <fullName evidence="4">Flagellar biosynthesis protein FlhB</fullName>
    </submittedName>
</protein>
<keyword evidence="5" id="KW-1185">Reference proteome</keyword>
<keyword evidence="3" id="KW-0472">Membrane</keyword>
<accession>A0A269XXX6</accession>
<evidence type="ECO:0000256" key="3">
    <source>
        <dbReference type="SAM" id="Phobius"/>
    </source>
</evidence>
<feature type="transmembrane region" description="Helical" evidence="3">
    <location>
        <begin position="35"/>
        <end position="55"/>
    </location>
</feature>
<dbReference type="OrthoDB" id="9807950at2"/>
<reference evidence="4 5" key="1">
    <citation type="submission" date="2017-04" db="EMBL/GenBank/DDBJ databases">
        <title>Kefir bacterial isolates.</title>
        <authorList>
            <person name="Kim Y."/>
            <person name="Blasche S."/>
            <person name="Patil K.R."/>
        </authorList>
    </citation>
    <scope>NUCLEOTIDE SEQUENCE [LARGE SCALE GENOMIC DNA]</scope>
    <source>
        <strain evidence="4 5">KR</strain>
    </source>
</reference>
<evidence type="ECO:0000256" key="2">
    <source>
        <dbReference type="SAM" id="MobiDB-lite"/>
    </source>
</evidence>
<dbReference type="Pfam" id="PF01312">
    <property type="entry name" value="Bac_export_2"/>
    <property type="match status" value="1"/>
</dbReference>
<organism evidence="4 5">
    <name type="scientific">Acetobacter fabarum</name>
    <dbReference type="NCBI Taxonomy" id="483199"/>
    <lineage>
        <taxon>Bacteria</taxon>
        <taxon>Pseudomonadati</taxon>
        <taxon>Pseudomonadota</taxon>
        <taxon>Alphaproteobacteria</taxon>
        <taxon>Acetobacterales</taxon>
        <taxon>Acetobacteraceae</taxon>
        <taxon>Acetobacter</taxon>
    </lineage>
</organism>
<evidence type="ECO:0000313" key="5">
    <source>
        <dbReference type="Proteomes" id="UP000216151"/>
    </source>
</evidence>
<dbReference type="InterPro" id="IPR029025">
    <property type="entry name" value="T3SS_substrate_exporter_C"/>
</dbReference>
<keyword evidence="4" id="KW-0969">Cilium</keyword>
<gene>
    <name evidence="4" type="ORF">B8X00_09635</name>
</gene>
<dbReference type="Proteomes" id="UP000216151">
    <property type="component" value="Unassembled WGS sequence"/>
</dbReference>
<keyword evidence="4" id="KW-0966">Cell projection</keyword>
<comment type="similarity">
    <text evidence="1">Belongs to the type III secretion exporter family.</text>
</comment>
<keyword evidence="3" id="KW-1133">Transmembrane helix</keyword>
<dbReference type="Gene3D" id="3.40.1690.10">
    <property type="entry name" value="secretion proteins EscU"/>
    <property type="match status" value="1"/>
</dbReference>
<feature type="region of interest" description="Disordered" evidence="2">
    <location>
        <begin position="354"/>
        <end position="373"/>
    </location>
</feature>
<dbReference type="GeneID" id="91556248"/>
<keyword evidence="3" id="KW-0812">Transmembrane</keyword>
<dbReference type="GO" id="GO:0005886">
    <property type="term" value="C:plasma membrane"/>
    <property type="evidence" value="ECO:0007669"/>
    <property type="project" value="TreeGrafter"/>
</dbReference>
<feature type="transmembrane region" description="Helical" evidence="3">
    <location>
        <begin position="189"/>
        <end position="211"/>
    </location>
</feature>
<sequence length="373" mass="41512">MADDSSGEKSQAPTGKRLETAREEGNIAQSREVQLLIILSGFLIVFTTSTGLSAYRFTKHMYGLMAHFDSIPFDRASLYRASVQASLEGVWLAAPLVGTGVLVTLAFGVVQSGFLFRPKAIMPDITRLSPAKGISRLFSKNNLVETAKSLIKLVVFGCVLFGVAKETLRVAPVSERWSVLHLTHELVSWFVYATLVVLVVQAVIAVLDDVWTRWNRLQKLRMSFQEIKDETKEMDGDPKVKARQRQIRMRRRRRMVQAVRDEATVVITNPTHYAVALQYENGINSAPKIVAKGTDELAARMREAAEEARVPIVPNPPLARALYTLPLDSEIPAEYFQPVAAIIAYVMKLKTPGARAAPPPVQQPPQQAPRLRR</sequence>
<dbReference type="GO" id="GO:0009306">
    <property type="term" value="P:protein secretion"/>
    <property type="evidence" value="ECO:0007669"/>
    <property type="project" value="InterPro"/>
</dbReference>